<proteinExistence type="inferred from homology"/>
<reference evidence="3 4" key="1">
    <citation type="submission" date="2016-10" db="EMBL/GenBank/DDBJ databases">
        <authorList>
            <person name="de Groot N.N."/>
        </authorList>
    </citation>
    <scope>NUCLEOTIDE SEQUENCE [LARGE SCALE GENOMIC DNA]</scope>
    <source>
        <strain evidence="3 4">CGMCC 1.10331</strain>
    </source>
</reference>
<evidence type="ECO:0000313" key="3">
    <source>
        <dbReference type="EMBL" id="SEG24507.1"/>
    </source>
</evidence>
<evidence type="ECO:0000313" key="4">
    <source>
        <dbReference type="Proteomes" id="UP000236740"/>
    </source>
</evidence>
<dbReference type="Pfam" id="PF09341">
    <property type="entry name" value="Pcc1"/>
    <property type="match status" value="1"/>
</dbReference>
<dbReference type="EMBL" id="FNVN01000002">
    <property type="protein sequence ID" value="SEG24507.1"/>
    <property type="molecule type" value="Genomic_DNA"/>
</dbReference>
<dbReference type="NCBIfam" id="NF011470">
    <property type="entry name" value="PRK14887.1"/>
    <property type="match status" value="1"/>
</dbReference>
<name>A0A1H5YLY1_9EURY</name>
<sequence>MASREAAALGVAHTAEIDFEYGEERRARIVEESVRVEVDEIADDRSRATVARDGRVVRVTVEAADLIALRAGVNTWTRLLEVAERITRTGDRLVEE</sequence>
<dbReference type="Proteomes" id="UP000236740">
    <property type="component" value="Unassembled WGS sequence"/>
</dbReference>
<dbReference type="InterPro" id="IPR015419">
    <property type="entry name" value="CTAG/Pcc1"/>
</dbReference>
<dbReference type="GeneID" id="39858927"/>
<dbReference type="AlphaFoldDB" id="A0A1H5YLY1"/>
<comment type="similarity">
    <text evidence="1">Belongs to the CTAG/PCC1 family.</text>
</comment>
<dbReference type="EMBL" id="CP031311">
    <property type="protein sequence ID" value="QCC48419.1"/>
    <property type="molecule type" value="Genomic_DNA"/>
</dbReference>
<keyword evidence="4" id="KW-1185">Reference proteome</keyword>
<evidence type="ECO:0000256" key="1">
    <source>
        <dbReference type="ARBA" id="ARBA00007073"/>
    </source>
</evidence>
<dbReference type="RefSeq" id="WP_103991380.1">
    <property type="nucleotide sequence ID" value="NZ_CP031311.1"/>
</dbReference>
<dbReference type="Gene3D" id="3.30.310.50">
    <property type="entry name" value="Alpha-D-phosphohexomutase, C-terminal domain"/>
    <property type="match status" value="1"/>
</dbReference>
<dbReference type="KEGG" id="hlm:DV707_12500"/>
<dbReference type="OrthoDB" id="8982at2157"/>
<organism evidence="3 4">
    <name type="scientific">Halobellus limi</name>
    <dbReference type="NCBI Taxonomy" id="699433"/>
    <lineage>
        <taxon>Archaea</taxon>
        <taxon>Methanobacteriati</taxon>
        <taxon>Methanobacteriota</taxon>
        <taxon>Stenosarchaea group</taxon>
        <taxon>Halobacteria</taxon>
        <taxon>Halobacteriales</taxon>
        <taxon>Haloferacaceae</taxon>
        <taxon>Halobellus</taxon>
    </lineage>
</organism>
<dbReference type="Proteomes" id="UP000296733">
    <property type="component" value="Chromosome"/>
</dbReference>
<accession>A0A1H5YLY1</accession>
<evidence type="ECO:0000313" key="2">
    <source>
        <dbReference type="EMBL" id="QCC48419.1"/>
    </source>
</evidence>
<gene>
    <name evidence="2" type="ORF">DV707_12500</name>
    <name evidence="3" type="ORF">SAMN04488133_1632</name>
</gene>
<evidence type="ECO:0000313" key="5">
    <source>
        <dbReference type="Proteomes" id="UP000296733"/>
    </source>
</evidence>
<reference evidence="2 5" key="2">
    <citation type="journal article" date="2019" name="Nat. Commun.">
        <title>A new type of DNA phosphorothioation-based antiviral system in archaea.</title>
        <authorList>
            <person name="Xiong L."/>
            <person name="Liu S."/>
            <person name="Chen S."/>
            <person name="Xiao Y."/>
            <person name="Zhu B."/>
            <person name="Gao Y."/>
            <person name="Zhang Y."/>
            <person name="Chen B."/>
            <person name="Luo J."/>
            <person name="Deng Z."/>
            <person name="Chen X."/>
            <person name="Wang L."/>
            <person name="Chen S."/>
        </authorList>
    </citation>
    <scope>NUCLEOTIDE SEQUENCE [LARGE SCALE GENOMIC DNA]</scope>
    <source>
        <strain evidence="2 5">CGMCC 1.10331</strain>
    </source>
</reference>
<protein>
    <submittedName>
        <fullName evidence="2">KEOPS complex Pcc1-like subunit</fullName>
    </submittedName>
    <submittedName>
        <fullName evidence="3">KEOPS complex subunit Pcc1</fullName>
    </submittedName>
</protein>